<dbReference type="Pfam" id="PF02995">
    <property type="entry name" value="DUF229"/>
    <property type="match status" value="1"/>
</dbReference>
<dbReference type="SUPFAM" id="SSF53649">
    <property type="entry name" value="Alkaline phosphatase-like"/>
    <property type="match status" value="1"/>
</dbReference>
<sequence length="653" mass="74742">MAVLRIRPTRRNKVIITSIVASCIIYFIIANNKANTGKPLVDNLDIHRRLIEKKLEEALKLDKGRGCKIPDLDPFNKEVTQFHKNVTAFSCSTIKDWVKCYNSECKVVKEVLDATKDIVCTYKDIIYETDKNHYLGSPVDVYGDEPYVLTRSDHVKVKCKATFQYSIFSSTWTGVSAGIREIVSALPPENKDSINVLILGYDSMSKNGFIRNMPKTYKYITEELKVTILHGYNNLGDGTTATLFPILTGRSELELPDARKKPNNNITLDVKDLIFHKLEQHGYRTAYFEDCPSIGTFQYRYNGFNSQPADHYLYPFFLEDKKIKFQEYCIGDTPTHNIMMNITDQLLNIPDTKKFIFTFMVGISHNDINMVSHADEATVKFFKSFKEKGRTKDTLLMFMGDHGTRYAEVRKTLQGRLEERLPLMAILLPENLLQTRPSAQKALESNARVLTTPFDIHATFLDAMDLRQYTPGYTIPGADMPRAMSLLKPISENRSCSEAGIEPHWCACVSWNNLLPDDPLYGRAAQALLDFINEILEPVRSYCVPRTLTFISWVMKKQPNREVMEFLETKDVNGFEGKFGSSIKSEKENYQVKMTVGPGTAVFEGTITYNTKSDQFSVDSRDISRTNRYNHEPDCIQHTHPHLNMYCFCKKRV</sequence>
<dbReference type="InterPro" id="IPR017850">
    <property type="entry name" value="Alkaline_phosphatase_core_sf"/>
</dbReference>
<accession>A0ABD0SBC0</accession>
<keyword evidence="1" id="KW-0812">Transmembrane</keyword>
<protein>
    <submittedName>
        <fullName evidence="2">Uncharacterized protein</fullName>
    </submittedName>
</protein>
<keyword evidence="1" id="KW-0472">Membrane</keyword>
<dbReference type="PANTHER" id="PTHR10974:SF73">
    <property type="entry name" value="FI21235P1"/>
    <property type="match status" value="1"/>
</dbReference>
<dbReference type="Proteomes" id="UP001549921">
    <property type="component" value="Unassembled WGS sequence"/>
</dbReference>
<dbReference type="FunFam" id="3.40.720.10:FF:000017">
    <property type="entry name" value="Predicted protein"/>
    <property type="match status" value="1"/>
</dbReference>
<evidence type="ECO:0000313" key="3">
    <source>
        <dbReference type="Proteomes" id="UP001549921"/>
    </source>
</evidence>
<feature type="transmembrane region" description="Helical" evidence="1">
    <location>
        <begin position="12"/>
        <end position="29"/>
    </location>
</feature>
<dbReference type="InterPro" id="IPR004245">
    <property type="entry name" value="DUF229"/>
</dbReference>
<name>A0ABD0SBC0_LOXSC</name>
<dbReference type="EMBL" id="JBEDNZ010000024">
    <property type="protein sequence ID" value="KAL0811353.1"/>
    <property type="molecule type" value="Genomic_DNA"/>
</dbReference>
<gene>
    <name evidence="2" type="ORF">ABMA28_009763</name>
</gene>
<dbReference type="PANTHER" id="PTHR10974">
    <property type="entry name" value="FI08016P-RELATED"/>
    <property type="match status" value="1"/>
</dbReference>
<dbReference type="AlphaFoldDB" id="A0ABD0SBC0"/>
<evidence type="ECO:0000256" key="1">
    <source>
        <dbReference type="SAM" id="Phobius"/>
    </source>
</evidence>
<reference evidence="2 3" key="1">
    <citation type="submission" date="2024-06" db="EMBL/GenBank/DDBJ databases">
        <title>A chromosome-level genome assembly of beet webworm, Loxostege sticticalis.</title>
        <authorList>
            <person name="Zhang Y."/>
        </authorList>
    </citation>
    <scope>NUCLEOTIDE SEQUENCE [LARGE SCALE GENOMIC DNA]</scope>
    <source>
        <strain evidence="2">AQ028</strain>
        <tissue evidence="2">Male pupae</tissue>
    </source>
</reference>
<evidence type="ECO:0000313" key="2">
    <source>
        <dbReference type="EMBL" id="KAL0811353.1"/>
    </source>
</evidence>
<organism evidence="2 3">
    <name type="scientific">Loxostege sticticalis</name>
    <name type="common">Beet webworm moth</name>
    <dbReference type="NCBI Taxonomy" id="481309"/>
    <lineage>
        <taxon>Eukaryota</taxon>
        <taxon>Metazoa</taxon>
        <taxon>Ecdysozoa</taxon>
        <taxon>Arthropoda</taxon>
        <taxon>Hexapoda</taxon>
        <taxon>Insecta</taxon>
        <taxon>Pterygota</taxon>
        <taxon>Neoptera</taxon>
        <taxon>Endopterygota</taxon>
        <taxon>Lepidoptera</taxon>
        <taxon>Glossata</taxon>
        <taxon>Ditrysia</taxon>
        <taxon>Pyraloidea</taxon>
        <taxon>Crambidae</taxon>
        <taxon>Pyraustinae</taxon>
        <taxon>Loxostege</taxon>
    </lineage>
</organism>
<dbReference type="Gene3D" id="3.40.720.10">
    <property type="entry name" value="Alkaline Phosphatase, subunit A"/>
    <property type="match status" value="1"/>
</dbReference>
<keyword evidence="1" id="KW-1133">Transmembrane helix</keyword>
<comment type="caution">
    <text evidence="2">The sequence shown here is derived from an EMBL/GenBank/DDBJ whole genome shotgun (WGS) entry which is preliminary data.</text>
</comment>
<proteinExistence type="predicted"/>
<dbReference type="CDD" id="cd16021">
    <property type="entry name" value="ALP_like"/>
    <property type="match status" value="1"/>
</dbReference>